<dbReference type="Proteomes" id="UP000189229">
    <property type="component" value="Unassembled WGS sequence"/>
</dbReference>
<evidence type="ECO:0000313" key="4">
    <source>
        <dbReference type="Proteomes" id="UP000189229"/>
    </source>
</evidence>
<evidence type="ECO:0000313" key="2">
    <source>
        <dbReference type="EMBL" id="OOK76219.1"/>
    </source>
</evidence>
<dbReference type="Proteomes" id="UP000188532">
    <property type="component" value="Unassembled WGS sequence"/>
</dbReference>
<organism evidence="1 3">
    <name type="scientific">Mycobacterium kansasii</name>
    <dbReference type="NCBI Taxonomy" id="1768"/>
    <lineage>
        <taxon>Bacteria</taxon>
        <taxon>Bacillati</taxon>
        <taxon>Actinomycetota</taxon>
        <taxon>Actinomycetes</taxon>
        <taxon>Mycobacteriales</taxon>
        <taxon>Mycobacteriaceae</taxon>
        <taxon>Mycobacterium</taxon>
    </lineage>
</organism>
<dbReference type="EMBL" id="MVBM01000003">
    <property type="protein sequence ID" value="OOK76219.1"/>
    <property type="molecule type" value="Genomic_DNA"/>
</dbReference>
<dbReference type="AlphaFoldDB" id="A0A1V3WW99"/>
<protein>
    <submittedName>
        <fullName evidence="1">Uncharacterized protein</fullName>
    </submittedName>
</protein>
<accession>A0A1V3WW99</accession>
<evidence type="ECO:0000313" key="1">
    <source>
        <dbReference type="EMBL" id="OOK71195.1"/>
    </source>
</evidence>
<sequence>MNYLAVRRLASSYRFDIFATTPRGVGELFVTCGRPADVDCRLRYDG</sequence>
<comment type="caution">
    <text evidence="1">The sequence shown here is derived from an EMBL/GenBank/DDBJ whole genome shotgun (WGS) entry which is preliminary data.</text>
</comment>
<proteinExistence type="predicted"/>
<reference evidence="3 4" key="1">
    <citation type="submission" date="2017-02" db="EMBL/GenBank/DDBJ databases">
        <title>Complete genome sequences of Mycobacterium kansasii strains isolated from rhesus macaques.</title>
        <authorList>
            <person name="Panda A."/>
            <person name="Nagaraj S."/>
            <person name="Zhao X."/>
            <person name="Tettelin H."/>
            <person name="Detolla L.J."/>
        </authorList>
    </citation>
    <scope>NUCLEOTIDE SEQUENCE [LARGE SCALE GENOMIC DNA]</scope>
    <source>
        <strain evidence="1 3">11-3469</strain>
        <strain evidence="2 4">11-3813</strain>
    </source>
</reference>
<name>A0A1V3WW99_MYCKA</name>
<dbReference type="EMBL" id="MVBN01000006">
    <property type="protein sequence ID" value="OOK71195.1"/>
    <property type="molecule type" value="Genomic_DNA"/>
</dbReference>
<evidence type="ECO:0000313" key="3">
    <source>
        <dbReference type="Proteomes" id="UP000188532"/>
    </source>
</evidence>
<gene>
    <name evidence="1" type="ORF">BZL29_5635</name>
    <name evidence="2" type="ORF">BZL30_4108</name>
</gene>